<comment type="caution">
    <text evidence="2">The sequence shown here is derived from an EMBL/GenBank/DDBJ whole genome shotgun (WGS) entry which is preliminary data.</text>
</comment>
<sequence>MIKCKKCNRWFKTKRGCNIHNRMHKNIQGQEEPGFDMNEIKLFITSEIQIALKELNFNRSTIRNSEGNVGILPVKITKMPKFNPVESNKRLVVKELKIQLAKGINNILQKVGSFDDKINFYETPIGILV</sequence>
<protein>
    <recommendedName>
        <fullName evidence="1">C2H2-type domain-containing protein</fullName>
    </recommendedName>
</protein>
<proteinExistence type="predicted"/>
<feature type="domain" description="C2H2-type" evidence="1">
    <location>
        <begin position="2"/>
        <end position="29"/>
    </location>
</feature>
<dbReference type="PROSITE" id="PS50157">
    <property type="entry name" value="ZINC_FINGER_C2H2_2"/>
    <property type="match status" value="1"/>
</dbReference>
<gene>
    <name evidence="2" type="ORF">LCGC14_1350770</name>
</gene>
<dbReference type="EMBL" id="LAZR01008346">
    <property type="protein sequence ID" value="KKM79362.1"/>
    <property type="molecule type" value="Genomic_DNA"/>
</dbReference>
<dbReference type="AlphaFoldDB" id="A0A0F9NDB4"/>
<accession>A0A0F9NDB4</accession>
<reference evidence="2" key="1">
    <citation type="journal article" date="2015" name="Nature">
        <title>Complex archaea that bridge the gap between prokaryotes and eukaryotes.</title>
        <authorList>
            <person name="Spang A."/>
            <person name="Saw J.H."/>
            <person name="Jorgensen S.L."/>
            <person name="Zaremba-Niedzwiedzka K."/>
            <person name="Martijn J."/>
            <person name="Lind A.E."/>
            <person name="van Eijk R."/>
            <person name="Schleper C."/>
            <person name="Guy L."/>
            <person name="Ettema T.J."/>
        </authorList>
    </citation>
    <scope>NUCLEOTIDE SEQUENCE</scope>
</reference>
<name>A0A0F9NDB4_9ZZZZ</name>
<evidence type="ECO:0000313" key="2">
    <source>
        <dbReference type="EMBL" id="KKM79362.1"/>
    </source>
</evidence>
<dbReference type="PROSITE" id="PS00028">
    <property type="entry name" value="ZINC_FINGER_C2H2_1"/>
    <property type="match status" value="1"/>
</dbReference>
<evidence type="ECO:0000259" key="1">
    <source>
        <dbReference type="PROSITE" id="PS50157"/>
    </source>
</evidence>
<organism evidence="2">
    <name type="scientific">marine sediment metagenome</name>
    <dbReference type="NCBI Taxonomy" id="412755"/>
    <lineage>
        <taxon>unclassified sequences</taxon>
        <taxon>metagenomes</taxon>
        <taxon>ecological metagenomes</taxon>
    </lineage>
</organism>
<dbReference type="InterPro" id="IPR013087">
    <property type="entry name" value="Znf_C2H2_type"/>
</dbReference>